<keyword evidence="4 11" id="KW-0689">Ribosomal protein</keyword>
<dbReference type="Gene3D" id="2.30.30.30">
    <property type="match status" value="1"/>
</dbReference>
<evidence type="ECO:0000256" key="1">
    <source>
        <dbReference type="ARBA" id="ARBA00005636"/>
    </source>
</evidence>
<accession>A0A5B8XG19</accession>
<dbReference type="GO" id="GO:0002181">
    <property type="term" value="P:cytoplasmic translation"/>
    <property type="evidence" value="ECO:0007669"/>
    <property type="project" value="TreeGrafter"/>
</dbReference>
<dbReference type="FunFam" id="4.10.950.10:FF:000001">
    <property type="entry name" value="50S ribosomal protein L2"/>
    <property type="match status" value="1"/>
</dbReference>
<dbReference type="SUPFAM" id="SSF50104">
    <property type="entry name" value="Translation proteins SH3-like domain"/>
    <property type="match status" value="1"/>
</dbReference>
<dbReference type="Pfam" id="PF03947">
    <property type="entry name" value="Ribosomal_L2_C"/>
    <property type="match status" value="1"/>
</dbReference>
<feature type="compositionally biased region" description="Basic residues" evidence="8">
    <location>
        <begin position="263"/>
        <end position="272"/>
    </location>
</feature>
<dbReference type="InterPro" id="IPR022671">
    <property type="entry name" value="Ribosomal_uL2_CS"/>
</dbReference>
<dbReference type="InterPro" id="IPR012340">
    <property type="entry name" value="NA-bd_OB-fold"/>
</dbReference>
<dbReference type="PANTHER" id="PTHR13691">
    <property type="entry name" value="RIBOSOMAL PROTEIN L2"/>
    <property type="match status" value="1"/>
</dbReference>
<keyword evidence="5" id="KW-0687">Ribonucleoprotein</keyword>
<feature type="region of interest" description="Disordered" evidence="8">
    <location>
        <begin position="41"/>
        <end position="60"/>
    </location>
</feature>
<dbReference type="SMART" id="SM01382">
    <property type="entry name" value="Ribosomal_L2_C"/>
    <property type="match status" value="1"/>
</dbReference>
<protein>
    <recommendedName>
        <fullName evidence="6">Large ribosomal subunit protein uL2</fullName>
    </recommendedName>
    <alternativeName>
        <fullName evidence="7">50S ribosomal protein L2</fullName>
    </alternativeName>
</protein>
<sequence>MKLNRKKINPTTPSNRFFIPVIKHYEDNGVERAACLISNKKRSSGRDNHGRITSRRRGGGAKRAYRKISFKWSRSEIGTWFEILNIQYDPNRNVPIALIKSTSGKSLGELKYVISCEGMQPGGKMYFNDSFIENLPGSIIPIGNMPSGLSVYCVELKPYKGFQMARSAGTFVKISGKDGDYVIVKLPSGEIRKIHKDCLAAIGEVANKDMVNVSIGKAGRNRWKGIRPSVRGVAMNPVDHPHGGGEGKTSGGGHPRSPWGKNCKGKKTRVNKRTSAFILSRKKRK</sequence>
<evidence type="ECO:0000256" key="8">
    <source>
        <dbReference type="SAM" id="MobiDB-lite"/>
    </source>
</evidence>
<keyword evidence="3" id="KW-0694">RNA-binding</keyword>
<organism evidence="11 12">
    <name type="scientific">Candidatus Deianiraea vastatrix</name>
    <dbReference type="NCBI Taxonomy" id="2163644"/>
    <lineage>
        <taxon>Bacteria</taxon>
        <taxon>Pseudomonadati</taxon>
        <taxon>Pseudomonadota</taxon>
        <taxon>Alphaproteobacteria</taxon>
        <taxon>Rickettsiales</taxon>
        <taxon>Candidatus Deianiraeaceae</taxon>
        <taxon>Candidatus Deianiraea</taxon>
    </lineage>
</organism>
<dbReference type="Gene3D" id="4.10.950.10">
    <property type="entry name" value="Ribosomal protein L2, domain 3"/>
    <property type="match status" value="1"/>
</dbReference>
<dbReference type="InterPro" id="IPR002171">
    <property type="entry name" value="Ribosomal_uL2"/>
</dbReference>
<dbReference type="OrthoDB" id="9778722at2"/>
<name>A0A5B8XG19_9RICK</name>
<dbReference type="InterPro" id="IPR014726">
    <property type="entry name" value="Ribosomal_uL2_dom3"/>
</dbReference>
<proteinExistence type="inferred from homology"/>
<dbReference type="Proteomes" id="UP000321934">
    <property type="component" value="Chromosome"/>
</dbReference>
<dbReference type="RefSeq" id="WP_146820481.1">
    <property type="nucleotide sequence ID" value="NZ_CP029077.1"/>
</dbReference>
<dbReference type="InterPro" id="IPR005880">
    <property type="entry name" value="Ribosomal_uL2_bac/org-type"/>
</dbReference>
<evidence type="ECO:0000256" key="4">
    <source>
        <dbReference type="ARBA" id="ARBA00022980"/>
    </source>
</evidence>
<dbReference type="InterPro" id="IPR022666">
    <property type="entry name" value="Ribosomal_uL2_RNA-bd_dom"/>
</dbReference>
<gene>
    <name evidence="11" type="ORF">Deia_00388</name>
</gene>
<comment type="similarity">
    <text evidence="1">Belongs to the universal ribosomal protein uL2 family.</text>
</comment>
<dbReference type="SUPFAM" id="SSF50249">
    <property type="entry name" value="Nucleic acid-binding proteins"/>
    <property type="match status" value="1"/>
</dbReference>
<dbReference type="NCBIfam" id="TIGR01171">
    <property type="entry name" value="rplB_bact"/>
    <property type="match status" value="1"/>
</dbReference>
<dbReference type="PIRSF" id="PIRSF002158">
    <property type="entry name" value="Ribosomal_L2"/>
    <property type="match status" value="1"/>
</dbReference>
<dbReference type="Pfam" id="PF00181">
    <property type="entry name" value="Ribosomal_L2_N"/>
    <property type="match status" value="1"/>
</dbReference>
<keyword evidence="2" id="KW-0699">rRNA-binding</keyword>
<dbReference type="AlphaFoldDB" id="A0A5B8XG19"/>
<dbReference type="GO" id="GO:0015934">
    <property type="term" value="C:large ribosomal subunit"/>
    <property type="evidence" value="ECO:0007669"/>
    <property type="project" value="InterPro"/>
</dbReference>
<dbReference type="GO" id="GO:0019843">
    <property type="term" value="F:rRNA binding"/>
    <property type="evidence" value="ECO:0007669"/>
    <property type="project" value="UniProtKB-KW"/>
</dbReference>
<dbReference type="FunFam" id="2.30.30.30:FF:000001">
    <property type="entry name" value="50S ribosomal protein L2"/>
    <property type="match status" value="1"/>
</dbReference>
<feature type="domain" description="Large ribosomal subunit protein uL2 RNA-binding" evidence="10">
    <location>
        <begin position="45"/>
        <end position="127"/>
    </location>
</feature>
<evidence type="ECO:0000259" key="10">
    <source>
        <dbReference type="SMART" id="SM01383"/>
    </source>
</evidence>
<feature type="domain" description="Large ribosomal subunit protein uL2 C-terminal" evidence="9">
    <location>
        <begin position="134"/>
        <end position="262"/>
    </location>
</feature>
<evidence type="ECO:0000313" key="12">
    <source>
        <dbReference type="Proteomes" id="UP000321934"/>
    </source>
</evidence>
<dbReference type="InterPro" id="IPR014722">
    <property type="entry name" value="Rib_uL2_dom2"/>
</dbReference>
<dbReference type="InterPro" id="IPR008991">
    <property type="entry name" value="Translation_prot_SH3-like_sf"/>
</dbReference>
<evidence type="ECO:0000313" key="11">
    <source>
        <dbReference type="EMBL" id="QED23191.1"/>
    </source>
</evidence>
<evidence type="ECO:0000256" key="6">
    <source>
        <dbReference type="ARBA" id="ARBA00035242"/>
    </source>
</evidence>
<evidence type="ECO:0000256" key="2">
    <source>
        <dbReference type="ARBA" id="ARBA00022730"/>
    </source>
</evidence>
<dbReference type="PANTHER" id="PTHR13691:SF5">
    <property type="entry name" value="LARGE RIBOSOMAL SUBUNIT PROTEIN UL2M"/>
    <property type="match status" value="1"/>
</dbReference>
<feature type="region of interest" description="Disordered" evidence="8">
    <location>
        <begin position="234"/>
        <end position="285"/>
    </location>
</feature>
<evidence type="ECO:0000256" key="3">
    <source>
        <dbReference type="ARBA" id="ARBA00022884"/>
    </source>
</evidence>
<dbReference type="PROSITE" id="PS00467">
    <property type="entry name" value="RIBOSOMAL_L2"/>
    <property type="match status" value="1"/>
</dbReference>
<dbReference type="GO" id="GO:0003735">
    <property type="term" value="F:structural constituent of ribosome"/>
    <property type="evidence" value="ECO:0007669"/>
    <property type="project" value="InterPro"/>
</dbReference>
<dbReference type="GO" id="GO:0016740">
    <property type="term" value="F:transferase activity"/>
    <property type="evidence" value="ECO:0007669"/>
    <property type="project" value="InterPro"/>
</dbReference>
<dbReference type="EMBL" id="CP029077">
    <property type="protein sequence ID" value="QED23191.1"/>
    <property type="molecule type" value="Genomic_DNA"/>
</dbReference>
<dbReference type="SMART" id="SM01383">
    <property type="entry name" value="Ribosomal_L2"/>
    <property type="match status" value="1"/>
</dbReference>
<evidence type="ECO:0000259" key="9">
    <source>
        <dbReference type="SMART" id="SM01382"/>
    </source>
</evidence>
<reference evidence="11 12" key="1">
    <citation type="journal article" date="2019" name="ISME J.">
        <title>Deianiraea, an extracellular bacterium associated with the ciliate Paramecium, suggests an alternative scenario for the evolution of Rickettsiales.</title>
        <authorList>
            <person name="Castelli M."/>
            <person name="Sabaneyeva E."/>
            <person name="Lanzoni O."/>
            <person name="Lebedeva N."/>
            <person name="Floriano A.M."/>
            <person name="Gaiarsa S."/>
            <person name="Benken K."/>
            <person name="Modeo L."/>
            <person name="Bandi C."/>
            <person name="Potekhin A."/>
            <person name="Sassera D."/>
            <person name="Petroni G."/>
        </authorList>
    </citation>
    <scope>NUCLEOTIDE SEQUENCE [LARGE SCALE GENOMIC DNA]</scope>
    <source>
        <strain evidence="11">CyL4-1</strain>
    </source>
</reference>
<evidence type="ECO:0000256" key="5">
    <source>
        <dbReference type="ARBA" id="ARBA00023274"/>
    </source>
</evidence>
<evidence type="ECO:0000256" key="7">
    <source>
        <dbReference type="ARBA" id="ARBA00035459"/>
    </source>
</evidence>
<dbReference type="Gene3D" id="2.40.50.140">
    <property type="entry name" value="Nucleic acid-binding proteins"/>
    <property type="match status" value="1"/>
</dbReference>
<keyword evidence="12" id="KW-1185">Reference proteome</keyword>
<dbReference type="InterPro" id="IPR022669">
    <property type="entry name" value="Ribosomal_uL2_C"/>
</dbReference>